<dbReference type="AlphaFoldDB" id="A0A2A4JNN7"/>
<evidence type="ECO:0000256" key="4">
    <source>
        <dbReference type="ARBA" id="ARBA00022825"/>
    </source>
</evidence>
<dbReference type="Gene3D" id="2.40.10.10">
    <property type="entry name" value="Trypsin-like serine proteases"/>
    <property type="match status" value="1"/>
</dbReference>
<accession>A0A2A4JNN7</accession>
<name>A0A2A4JNN7_HELVI</name>
<dbReference type="PROSITE" id="PS50240">
    <property type="entry name" value="TRYPSIN_DOM"/>
    <property type="match status" value="1"/>
</dbReference>
<dbReference type="InterPro" id="IPR050430">
    <property type="entry name" value="Peptidase_S1"/>
</dbReference>
<dbReference type="SMART" id="SM00020">
    <property type="entry name" value="Tryp_SPc"/>
    <property type="match status" value="1"/>
</dbReference>
<evidence type="ECO:0000256" key="3">
    <source>
        <dbReference type="ARBA" id="ARBA00022801"/>
    </source>
</evidence>
<feature type="chain" id="PRO_5012201428" description="Peptidase S1 domain-containing protein" evidence="6">
    <location>
        <begin position="18"/>
        <end position="259"/>
    </location>
</feature>
<dbReference type="EMBL" id="NWSH01000974">
    <property type="protein sequence ID" value="PCG73328.1"/>
    <property type="molecule type" value="Genomic_DNA"/>
</dbReference>
<comment type="caution">
    <text evidence="8">The sequence shown here is derived from an EMBL/GenBank/DDBJ whole genome shotgun (WGS) entry which is preliminary data.</text>
</comment>
<evidence type="ECO:0000256" key="1">
    <source>
        <dbReference type="ARBA" id="ARBA00007664"/>
    </source>
</evidence>
<evidence type="ECO:0000256" key="6">
    <source>
        <dbReference type="SAM" id="SignalP"/>
    </source>
</evidence>
<sequence length="259" mass="28842">MYSFIIYLCLSVITVHGGVLVDIEERVYEGFRYDPVRHGFMVLLGKLRSSSPEDYKDSCTGSILDENWVISAGHCFLENVTDVPIIQRIRRRERRVGYVLKRDIHMHPRYIESGEAWQYDLALLKTQSPIQFDAYAKPIALAWSTGSGQKALFGGYGHSELGSGIPLMGTAVLEDECLAPFSRPGGAFFCTRSSSQGGPGDSGGPLFTNEGLIGIMLGGEPDIRESLFLDLSLQFYWIEKVSGLYPLHSAEVYPDCLYH</sequence>
<dbReference type="InterPro" id="IPR018114">
    <property type="entry name" value="TRYPSIN_HIS"/>
</dbReference>
<dbReference type="PRINTS" id="PR00722">
    <property type="entry name" value="CHYMOTRYPSIN"/>
</dbReference>
<keyword evidence="3" id="KW-0378">Hydrolase</keyword>
<dbReference type="InterPro" id="IPR043504">
    <property type="entry name" value="Peptidase_S1_PA_chymotrypsin"/>
</dbReference>
<dbReference type="InterPro" id="IPR001254">
    <property type="entry name" value="Trypsin_dom"/>
</dbReference>
<keyword evidence="2" id="KW-0645">Protease</keyword>
<proteinExistence type="inferred from homology"/>
<dbReference type="InterPro" id="IPR001314">
    <property type="entry name" value="Peptidase_S1A"/>
</dbReference>
<dbReference type="PANTHER" id="PTHR24276">
    <property type="entry name" value="POLYSERASE-RELATED"/>
    <property type="match status" value="1"/>
</dbReference>
<dbReference type="Pfam" id="PF00089">
    <property type="entry name" value="Trypsin"/>
    <property type="match status" value="1"/>
</dbReference>
<feature type="signal peptide" evidence="6">
    <location>
        <begin position="1"/>
        <end position="17"/>
    </location>
</feature>
<comment type="similarity">
    <text evidence="1">Belongs to the peptidase S1 family.</text>
</comment>
<gene>
    <name evidence="8" type="ORF">B5V51_14929</name>
</gene>
<dbReference type="GO" id="GO:0006508">
    <property type="term" value="P:proteolysis"/>
    <property type="evidence" value="ECO:0007669"/>
    <property type="project" value="UniProtKB-KW"/>
</dbReference>
<keyword evidence="4" id="KW-0720">Serine protease</keyword>
<organism evidence="8">
    <name type="scientific">Heliothis virescens</name>
    <name type="common">Tobacco budworm moth</name>
    <dbReference type="NCBI Taxonomy" id="7102"/>
    <lineage>
        <taxon>Eukaryota</taxon>
        <taxon>Metazoa</taxon>
        <taxon>Ecdysozoa</taxon>
        <taxon>Arthropoda</taxon>
        <taxon>Hexapoda</taxon>
        <taxon>Insecta</taxon>
        <taxon>Pterygota</taxon>
        <taxon>Neoptera</taxon>
        <taxon>Endopterygota</taxon>
        <taxon>Lepidoptera</taxon>
        <taxon>Glossata</taxon>
        <taxon>Ditrysia</taxon>
        <taxon>Noctuoidea</taxon>
        <taxon>Noctuidae</taxon>
        <taxon>Heliothinae</taxon>
        <taxon>Heliothis</taxon>
    </lineage>
</organism>
<dbReference type="STRING" id="7102.A0A2A4JNN7"/>
<dbReference type="InterPro" id="IPR009003">
    <property type="entry name" value="Peptidase_S1_PA"/>
</dbReference>
<protein>
    <recommendedName>
        <fullName evidence="7">Peptidase S1 domain-containing protein</fullName>
    </recommendedName>
</protein>
<dbReference type="GO" id="GO:0004252">
    <property type="term" value="F:serine-type endopeptidase activity"/>
    <property type="evidence" value="ECO:0007669"/>
    <property type="project" value="InterPro"/>
</dbReference>
<evidence type="ECO:0000256" key="2">
    <source>
        <dbReference type="ARBA" id="ARBA00022670"/>
    </source>
</evidence>
<evidence type="ECO:0000259" key="7">
    <source>
        <dbReference type="PROSITE" id="PS50240"/>
    </source>
</evidence>
<keyword evidence="5" id="KW-1015">Disulfide bond</keyword>
<dbReference type="SUPFAM" id="SSF50494">
    <property type="entry name" value="Trypsin-like serine proteases"/>
    <property type="match status" value="1"/>
</dbReference>
<evidence type="ECO:0000313" key="8">
    <source>
        <dbReference type="EMBL" id="PCG73328.1"/>
    </source>
</evidence>
<dbReference type="PROSITE" id="PS00134">
    <property type="entry name" value="TRYPSIN_HIS"/>
    <property type="match status" value="1"/>
</dbReference>
<reference evidence="8" key="1">
    <citation type="submission" date="2017-09" db="EMBL/GenBank/DDBJ databases">
        <title>Contemporary evolution of a Lepidopteran species, Heliothis virescens, in response to modern agricultural practices.</title>
        <authorList>
            <person name="Fritz M.L."/>
            <person name="Deyonke A.M."/>
            <person name="Papanicolaou A."/>
            <person name="Micinski S."/>
            <person name="Westbrook J."/>
            <person name="Gould F."/>
        </authorList>
    </citation>
    <scope>NUCLEOTIDE SEQUENCE [LARGE SCALE GENOMIC DNA]</scope>
    <source>
        <strain evidence="8">HvINT-</strain>
        <tissue evidence="8">Whole body</tissue>
    </source>
</reference>
<keyword evidence="6" id="KW-0732">Signal</keyword>
<feature type="domain" description="Peptidase S1" evidence="7">
    <location>
        <begin position="15"/>
        <end position="243"/>
    </location>
</feature>
<dbReference type="PANTHER" id="PTHR24276:SF98">
    <property type="entry name" value="FI18310P1-RELATED"/>
    <property type="match status" value="1"/>
</dbReference>
<evidence type="ECO:0000256" key="5">
    <source>
        <dbReference type="ARBA" id="ARBA00023157"/>
    </source>
</evidence>